<comment type="caution">
    <text evidence="9">The sequence shown here is derived from an EMBL/GenBank/DDBJ whole genome shotgun (WGS) entry which is preliminary data.</text>
</comment>
<protein>
    <submittedName>
        <fullName evidence="9">Membrane bound O-acyl transferase family-domain-containing protein</fullName>
    </submittedName>
</protein>
<evidence type="ECO:0000256" key="1">
    <source>
        <dbReference type="ARBA" id="ARBA00004141"/>
    </source>
</evidence>
<organism evidence="9 10">
    <name type="scientific">Aspergillus lucknowensis</name>
    <dbReference type="NCBI Taxonomy" id="176173"/>
    <lineage>
        <taxon>Eukaryota</taxon>
        <taxon>Fungi</taxon>
        <taxon>Dikarya</taxon>
        <taxon>Ascomycota</taxon>
        <taxon>Pezizomycotina</taxon>
        <taxon>Eurotiomycetes</taxon>
        <taxon>Eurotiomycetidae</taxon>
        <taxon>Eurotiales</taxon>
        <taxon>Aspergillaceae</taxon>
        <taxon>Aspergillus</taxon>
        <taxon>Aspergillus subgen. Nidulantes</taxon>
    </lineage>
</organism>
<keyword evidence="6 7" id="KW-0472">Membrane</keyword>
<dbReference type="PANTHER" id="PTHR31595:SF60">
    <property type="entry name" value="BIOSYNTHESIS PROTEIN (TRI7), PUTATIVE (AFU_ORTHOLOGUE AFUA_8G05970)-RELATED"/>
    <property type="match status" value="1"/>
</dbReference>
<evidence type="ECO:0000313" key="10">
    <source>
        <dbReference type="Proteomes" id="UP001610432"/>
    </source>
</evidence>
<dbReference type="GeneID" id="98141968"/>
<keyword evidence="3 9" id="KW-0808">Transferase</keyword>
<feature type="transmembrane region" description="Helical" evidence="7">
    <location>
        <begin position="192"/>
        <end position="213"/>
    </location>
</feature>
<dbReference type="GO" id="GO:0016740">
    <property type="term" value="F:transferase activity"/>
    <property type="evidence" value="ECO:0007669"/>
    <property type="project" value="UniProtKB-KW"/>
</dbReference>
<feature type="transmembrane region" description="Helical" evidence="7">
    <location>
        <begin position="320"/>
        <end position="341"/>
    </location>
</feature>
<sequence length="399" mass="45554">MAPPGIELAVLSFVLIHLITSSIIAFTSRSSSIRPAALVLIVGLAVSLQNIVAAWDGYRVFAAVFSLFAWMNTFSALDFFLYTRVTNSEHFEWLSRRGPSGLQRTLSSRIRWALGMPFNYRRVGTKWQSKATHPFDPHRPGYIPSRADFVLHRLLVVLVCYLALFFIFVRPGQTSWLEALPQGQRKVILDEYSLSLYALPSRFYLTTSFILGITTAQKAHYNTISAVAVLLHLSNPEDWPPIQGPYQGTWSVRQLWGATWHQNFRQFLSANADFITVSLLRLKPRSLAARYSRFFFSFLLSGIIHIFWDEACGIPRERSGAFIMFTIQPVAFAIEELAQWVSRRFGILREDQALRTLIGYVWVGVFCTLSWPIWFYPSIRESESGGWVDHLIHLPVPAL</sequence>
<dbReference type="Proteomes" id="UP001610432">
    <property type="component" value="Unassembled WGS sequence"/>
</dbReference>
<reference evidence="9 10" key="1">
    <citation type="submission" date="2024-07" db="EMBL/GenBank/DDBJ databases">
        <title>Section-level genome sequencing and comparative genomics of Aspergillus sections Usti and Cavernicolus.</title>
        <authorList>
            <consortium name="Lawrence Berkeley National Laboratory"/>
            <person name="Nybo J.L."/>
            <person name="Vesth T.C."/>
            <person name="Theobald S."/>
            <person name="Frisvad J.C."/>
            <person name="Larsen T.O."/>
            <person name="Kjaerboelling I."/>
            <person name="Rothschild-Mancinelli K."/>
            <person name="Lyhne E.K."/>
            <person name="Kogle M.E."/>
            <person name="Barry K."/>
            <person name="Clum A."/>
            <person name="Na H."/>
            <person name="Ledsgaard L."/>
            <person name="Lin J."/>
            <person name="Lipzen A."/>
            <person name="Kuo A."/>
            <person name="Riley R."/>
            <person name="Mondo S."/>
            <person name="Labutti K."/>
            <person name="Haridas S."/>
            <person name="Pangalinan J."/>
            <person name="Salamov A.A."/>
            <person name="Simmons B.A."/>
            <person name="Magnuson J.K."/>
            <person name="Chen J."/>
            <person name="Drula E."/>
            <person name="Henrissat B."/>
            <person name="Wiebenga A."/>
            <person name="Lubbers R.J."/>
            <person name="Gomes A.C."/>
            <person name="Macurrencykelacurrency M.R."/>
            <person name="Stajich J."/>
            <person name="Grigoriev I.V."/>
            <person name="Mortensen U.H."/>
            <person name="De Vries R.P."/>
            <person name="Baker S.E."/>
            <person name="Andersen M.R."/>
        </authorList>
    </citation>
    <scope>NUCLEOTIDE SEQUENCE [LARGE SCALE GENOMIC DNA]</scope>
    <source>
        <strain evidence="9 10">CBS 449.75</strain>
    </source>
</reference>
<accession>A0ABR4LD61</accession>
<evidence type="ECO:0000256" key="2">
    <source>
        <dbReference type="ARBA" id="ARBA00007282"/>
    </source>
</evidence>
<keyword evidence="5 7" id="KW-1133">Transmembrane helix</keyword>
<evidence type="ECO:0000313" key="9">
    <source>
        <dbReference type="EMBL" id="KAL2862476.1"/>
    </source>
</evidence>
<evidence type="ECO:0000256" key="3">
    <source>
        <dbReference type="ARBA" id="ARBA00022679"/>
    </source>
</evidence>
<feature type="transmembrane region" description="Helical" evidence="7">
    <location>
        <begin position="6"/>
        <end position="26"/>
    </location>
</feature>
<gene>
    <name evidence="9" type="ORF">BJX67DRAFT_296745</name>
</gene>
<proteinExistence type="inferred from homology"/>
<feature type="transmembrane region" description="Helical" evidence="7">
    <location>
        <begin position="61"/>
        <end position="82"/>
    </location>
</feature>
<dbReference type="InterPro" id="IPR044851">
    <property type="entry name" value="Wax_synthase"/>
</dbReference>
<feature type="transmembrane region" description="Helical" evidence="7">
    <location>
        <begin position="154"/>
        <end position="172"/>
    </location>
</feature>
<dbReference type="InterPro" id="IPR032805">
    <property type="entry name" value="Wax_synthase_dom"/>
</dbReference>
<dbReference type="Pfam" id="PF13813">
    <property type="entry name" value="MBOAT_2"/>
    <property type="match status" value="1"/>
</dbReference>
<feature type="transmembrane region" description="Helical" evidence="7">
    <location>
        <begin position="291"/>
        <end position="308"/>
    </location>
</feature>
<comment type="similarity">
    <text evidence="2">Belongs to the wax synthase family.</text>
</comment>
<evidence type="ECO:0000256" key="4">
    <source>
        <dbReference type="ARBA" id="ARBA00022692"/>
    </source>
</evidence>
<name>A0ABR4LD61_9EURO</name>
<comment type="subcellular location">
    <subcellularLocation>
        <location evidence="1">Membrane</location>
        <topology evidence="1">Multi-pass membrane protein</topology>
    </subcellularLocation>
</comment>
<evidence type="ECO:0000256" key="7">
    <source>
        <dbReference type="SAM" id="Phobius"/>
    </source>
</evidence>
<feature type="domain" description="Wax synthase" evidence="8">
    <location>
        <begin position="239"/>
        <end position="326"/>
    </location>
</feature>
<evidence type="ECO:0000259" key="8">
    <source>
        <dbReference type="Pfam" id="PF13813"/>
    </source>
</evidence>
<dbReference type="PANTHER" id="PTHR31595">
    <property type="entry name" value="LONG-CHAIN-ALCOHOL O-FATTY-ACYLTRANSFERASE 3-RELATED"/>
    <property type="match status" value="1"/>
</dbReference>
<dbReference type="RefSeq" id="XP_070881455.1">
    <property type="nucleotide sequence ID" value="XM_071026896.1"/>
</dbReference>
<keyword evidence="10" id="KW-1185">Reference proteome</keyword>
<feature type="transmembrane region" description="Helical" evidence="7">
    <location>
        <begin position="38"/>
        <end position="55"/>
    </location>
</feature>
<feature type="transmembrane region" description="Helical" evidence="7">
    <location>
        <begin position="353"/>
        <end position="374"/>
    </location>
</feature>
<evidence type="ECO:0000256" key="5">
    <source>
        <dbReference type="ARBA" id="ARBA00022989"/>
    </source>
</evidence>
<evidence type="ECO:0000256" key="6">
    <source>
        <dbReference type="ARBA" id="ARBA00023136"/>
    </source>
</evidence>
<dbReference type="EMBL" id="JBFXLQ010000067">
    <property type="protein sequence ID" value="KAL2862476.1"/>
    <property type="molecule type" value="Genomic_DNA"/>
</dbReference>
<keyword evidence="4 7" id="KW-0812">Transmembrane</keyword>